<dbReference type="Pfam" id="PF20629">
    <property type="entry name" value="GD_AH_C"/>
    <property type="match status" value="1"/>
</dbReference>
<dbReference type="InterPro" id="IPR044144">
    <property type="entry name" value="SAF_UxaA/GarD"/>
</dbReference>
<reference evidence="4" key="2">
    <citation type="journal article" date="2021" name="PeerJ">
        <title>Extensive microbial diversity within the chicken gut microbiome revealed by metagenomics and culture.</title>
        <authorList>
            <person name="Gilroy R."/>
            <person name="Ravi A."/>
            <person name="Getino M."/>
            <person name="Pursley I."/>
            <person name="Horton D.L."/>
            <person name="Alikhan N.F."/>
            <person name="Baker D."/>
            <person name="Gharbi K."/>
            <person name="Hall N."/>
            <person name="Watson M."/>
            <person name="Adriaenssens E.M."/>
            <person name="Foster-Nyarko E."/>
            <person name="Jarju S."/>
            <person name="Secka A."/>
            <person name="Antonio M."/>
            <person name="Oren A."/>
            <person name="Chaudhuri R.R."/>
            <person name="La Ragione R."/>
            <person name="Hildebrand F."/>
            <person name="Pallen M.J."/>
        </authorList>
    </citation>
    <scope>NUCLEOTIDE SEQUENCE</scope>
    <source>
        <strain evidence="4">ChiGjej3B3-7149</strain>
    </source>
</reference>
<evidence type="ECO:0000259" key="3">
    <source>
        <dbReference type="SMART" id="SM00858"/>
    </source>
</evidence>
<dbReference type="EMBL" id="DVHH01000092">
    <property type="protein sequence ID" value="HIR54687.1"/>
    <property type="molecule type" value="Genomic_DNA"/>
</dbReference>
<dbReference type="GO" id="GO:0019698">
    <property type="term" value="P:D-galacturonate catabolic process"/>
    <property type="evidence" value="ECO:0007669"/>
    <property type="project" value="TreeGrafter"/>
</dbReference>
<gene>
    <name evidence="4" type="ORF">IAD36_03670</name>
</gene>
<dbReference type="PANTHER" id="PTHR30536:SF5">
    <property type="entry name" value="ALTRONATE DEHYDRATASE"/>
    <property type="match status" value="1"/>
</dbReference>
<keyword evidence="2" id="KW-0456">Lyase</keyword>
<organism evidence="4 5">
    <name type="scientific">Candidatus Scatomorpha intestinigallinarum</name>
    <dbReference type="NCBI Taxonomy" id="2840923"/>
    <lineage>
        <taxon>Bacteria</taxon>
        <taxon>Bacillati</taxon>
        <taxon>Bacillota</taxon>
        <taxon>Clostridia</taxon>
        <taxon>Eubacteriales</taxon>
        <taxon>Candidatus Scatomorpha</taxon>
    </lineage>
</organism>
<proteinExistence type="inferred from homology"/>
<dbReference type="InterPro" id="IPR048332">
    <property type="entry name" value="GD_AH_C"/>
</dbReference>
<dbReference type="GO" id="GO:0016829">
    <property type="term" value="F:lyase activity"/>
    <property type="evidence" value="ECO:0007669"/>
    <property type="project" value="UniProtKB-KW"/>
</dbReference>
<reference evidence="4" key="1">
    <citation type="submission" date="2020-10" db="EMBL/GenBank/DDBJ databases">
        <authorList>
            <person name="Gilroy R."/>
        </authorList>
    </citation>
    <scope>NUCLEOTIDE SEQUENCE</scope>
    <source>
        <strain evidence="4">ChiGjej3B3-7149</strain>
    </source>
</reference>
<dbReference type="Proteomes" id="UP000824238">
    <property type="component" value="Unassembled WGS sequence"/>
</dbReference>
<name>A0A9D1DKS2_9FIRM</name>
<sequence>MTKKALRFDAGDNVAVALEAMSAGDRVLINGEDAGIEIREALPQGHKLALRRIARGETVFKYGHPIGTAACDIEAGSYAHTHNISDPISSWKENYLYEFDPGQLRELDDSLLLSPQPRLFGYRRRNGLVGFRNHLVVLSTAVCANKIVSDIEYKFRDVVAITNPSGCVILPNEVERIKAIMLGIARNPNVGGVIFAGLGCESVDAEWFYNEVKDEKPCAFVRSQDYGSTEAAYAALEALVLDMRRELEGQERVEAGVSDICLGVKCGASDWTTAAASNPAIGVASDIIVKNGGVSLLGETVGWYGGEGVLTRQSRSKQTADKVISLLSEMYDRAKMMGRSIEESNPAPGNIAGGISTLKEKALGNVKKGGAAPVEGALDFGEYPTGKGLYVVDNPGLDPLSLLGLVCSGANVLLYSTGRGTPVGNPIAPAIKLTGSPDAMKLLGANIDADLTGVVLGSMSIEEAGRLLFDKIVDTCRGEPTIAEKLGHREYAFPLLMGAL</sequence>
<dbReference type="InterPro" id="IPR007392">
    <property type="entry name" value="GD_AH_second"/>
</dbReference>
<comment type="similarity">
    <text evidence="1">Belongs to the UxaA family.</text>
</comment>
<dbReference type="SMART" id="SM00858">
    <property type="entry name" value="SAF"/>
    <property type="match status" value="1"/>
</dbReference>
<dbReference type="InterPro" id="IPR013974">
    <property type="entry name" value="SAF"/>
</dbReference>
<dbReference type="AlphaFoldDB" id="A0A9D1DKS2"/>
<evidence type="ECO:0000256" key="1">
    <source>
        <dbReference type="ARBA" id="ARBA00010986"/>
    </source>
</evidence>
<evidence type="ECO:0000256" key="2">
    <source>
        <dbReference type="ARBA" id="ARBA00023239"/>
    </source>
</evidence>
<dbReference type="Gene3D" id="2.30.130.110">
    <property type="match status" value="1"/>
</dbReference>
<protein>
    <submittedName>
        <fullName evidence="4">Altronate dehydratase</fullName>
    </submittedName>
</protein>
<dbReference type="Pfam" id="PF08666">
    <property type="entry name" value="SAF"/>
    <property type="match status" value="1"/>
</dbReference>
<evidence type="ECO:0000313" key="4">
    <source>
        <dbReference type="EMBL" id="HIR54687.1"/>
    </source>
</evidence>
<dbReference type="InterPro" id="IPR052172">
    <property type="entry name" value="UxaA_altronate/galactarate_dh"/>
</dbReference>
<dbReference type="CDD" id="cd11613">
    <property type="entry name" value="SAF_AH_GD"/>
    <property type="match status" value="1"/>
</dbReference>
<accession>A0A9D1DKS2</accession>
<evidence type="ECO:0000313" key="5">
    <source>
        <dbReference type="Proteomes" id="UP000824238"/>
    </source>
</evidence>
<comment type="caution">
    <text evidence="4">The sequence shown here is derived from an EMBL/GenBank/DDBJ whole genome shotgun (WGS) entry which is preliminary data.</text>
</comment>
<feature type="domain" description="SAF" evidence="3">
    <location>
        <begin position="12"/>
        <end position="85"/>
    </location>
</feature>
<dbReference type="Pfam" id="PF04295">
    <property type="entry name" value="GD_AH_second"/>
    <property type="match status" value="1"/>
</dbReference>
<dbReference type="PANTHER" id="PTHR30536">
    <property type="entry name" value="ALTRONATE/GALACTARATE DEHYDRATASE"/>
    <property type="match status" value="1"/>
</dbReference>